<evidence type="ECO:0000256" key="3">
    <source>
        <dbReference type="ARBA" id="ARBA00022448"/>
    </source>
</evidence>
<dbReference type="InterPro" id="IPR006059">
    <property type="entry name" value="SBP"/>
</dbReference>
<dbReference type="CDD" id="cd13589">
    <property type="entry name" value="PBP2_polyamine_RpCGA009"/>
    <property type="match status" value="1"/>
</dbReference>
<dbReference type="Gene3D" id="3.40.190.10">
    <property type="entry name" value="Periplasmic binding protein-like II"/>
    <property type="match status" value="2"/>
</dbReference>
<dbReference type="PANTHER" id="PTHR30006">
    <property type="entry name" value="THIAMINE-BINDING PERIPLASMIC PROTEIN-RELATED"/>
    <property type="match status" value="1"/>
</dbReference>
<comment type="subcellular location">
    <subcellularLocation>
        <location evidence="1">Periplasm</location>
    </subcellularLocation>
</comment>
<dbReference type="PROSITE" id="PS51318">
    <property type="entry name" value="TAT"/>
    <property type="match status" value="1"/>
</dbReference>
<evidence type="ECO:0000256" key="5">
    <source>
        <dbReference type="ARBA" id="ARBA00022764"/>
    </source>
</evidence>
<gene>
    <name evidence="6" type="ORF">MCB1EB_1141</name>
</gene>
<evidence type="ECO:0000256" key="1">
    <source>
        <dbReference type="ARBA" id="ARBA00004418"/>
    </source>
</evidence>
<dbReference type="InterPro" id="IPR006311">
    <property type="entry name" value="TAT_signal"/>
</dbReference>
<dbReference type="RefSeq" id="WP_045362186.1">
    <property type="nucleotide sequence ID" value="NZ_AP018150.1"/>
</dbReference>
<name>A0A2Z6EV70_9BURK</name>
<dbReference type="SUPFAM" id="SSF53850">
    <property type="entry name" value="Periplasmic binding protein-like II"/>
    <property type="match status" value="1"/>
</dbReference>
<evidence type="ECO:0000256" key="4">
    <source>
        <dbReference type="ARBA" id="ARBA00022729"/>
    </source>
</evidence>
<dbReference type="PANTHER" id="PTHR30006:SF3">
    <property type="entry name" value="THIAMINE-BINDING PERIPLASMIC PROTEIN"/>
    <property type="match status" value="1"/>
</dbReference>
<dbReference type="GO" id="GO:0030975">
    <property type="term" value="F:thiamine binding"/>
    <property type="evidence" value="ECO:0007669"/>
    <property type="project" value="TreeGrafter"/>
</dbReference>
<evidence type="ECO:0000256" key="2">
    <source>
        <dbReference type="ARBA" id="ARBA00008520"/>
    </source>
</evidence>
<keyword evidence="3" id="KW-0813">Transport</keyword>
<evidence type="ECO:0000313" key="7">
    <source>
        <dbReference type="Proteomes" id="UP000282597"/>
    </source>
</evidence>
<reference evidence="6 7" key="1">
    <citation type="journal article" date="2018" name="Microbes Environ.">
        <title>Comparative Genomic Insights into Endofungal Lifestyles of Two Bacterial Endosymbionts, Mycoavidus cysteinexigens and Burkholderia rhizoxinica.</title>
        <authorList>
            <person name="Sharmin D."/>
            <person name="Guo Y."/>
            <person name="Nishizawa T."/>
            <person name="Ohshima S."/>
            <person name="Sato Y."/>
            <person name="Takashima Y."/>
            <person name="Narisawa K."/>
            <person name="Ohta H."/>
        </authorList>
    </citation>
    <scope>NUCLEOTIDE SEQUENCE [LARGE SCALE GENOMIC DNA]</scope>
    <source>
        <strain evidence="6 7">B1-EB</strain>
    </source>
</reference>
<proteinExistence type="inferred from homology"/>
<sequence>MDKSRKTFGRRCAIKKIALGIAALATALSSKPSKASSAQRIIVRDAGGTEAEIFKDIFYKPFQKATGIEVASVTSEHEPSAQIRAMVENNKLFWDIAAISSRAVLSLTARDKVYLEKHELENDRFVSLMPSQFRSPYSVGVNVYTTVLAYRKDAFKGRPLPETWKDFWNVKDFPGRRALRRHPCATIEMALMADGVAAENIYPLDLDRAFRSLDRIKPHISVWWTSAAQTEQLLQSGEVDLLPVWIVRAYMAMKAGAPVGFSWKQHIYDCGEWAILKGSSNIQACRQFIQFASNPERQASLAAYGGYGPPTPDAFQYIDSKQKTDLLTYPKNLQKGIRSNDLYWLKHQEEIMERFNQWMLN</sequence>
<dbReference type="KEGG" id="mcys:MCB1EB_1141"/>
<dbReference type="EMBL" id="AP018150">
    <property type="protein sequence ID" value="BBE09302.1"/>
    <property type="molecule type" value="Genomic_DNA"/>
</dbReference>
<dbReference type="GO" id="GO:0015888">
    <property type="term" value="P:thiamine transport"/>
    <property type="evidence" value="ECO:0007669"/>
    <property type="project" value="TreeGrafter"/>
</dbReference>
<keyword evidence="5" id="KW-0574">Periplasm</keyword>
<comment type="similarity">
    <text evidence="2">Belongs to the bacterial solute-binding protein 1 family.</text>
</comment>
<keyword evidence="7" id="KW-1185">Reference proteome</keyword>
<dbReference type="GO" id="GO:0030288">
    <property type="term" value="C:outer membrane-bounded periplasmic space"/>
    <property type="evidence" value="ECO:0007669"/>
    <property type="project" value="TreeGrafter"/>
</dbReference>
<dbReference type="AlphaFoldDB" id="A0A2Z6EV70"/>
<dbReference type="Pfam" id="PF13416">
    <property type="entry name" value="SBP_bac_8"/>
    <property type="match status" value="1"/>
</dbReference>
<dbReference type="GO" id="GO:0030976">
    <property type="term" value="F:thiamine pyrophosphate binding"/>
    <property type="evidence" value="ECO:0007669"/>
    <property type="project" value="TreeGrafter"/>
</dbReference>
<dbReference type="Proteomes" id="UP000282597">
    <property type="component" value="Chromosome"/>
</dbReference>
<evidence type="ECO:0000313" key="6">
    <source>
        <dbReference type="EMBL" id="BBE09302.1"/>
    </source>
</evidence>
<protein>
    <submittedName>
        <fullName evidence="6">FAD/FMN-containing dehydrogenase</fullName>
    </submittedName>
</protein>
<keyword evidence="4" id="KW-0732">Signal</keyword>
<accession>A0A2Z6EV70</accession>
<organism evidence="6 7">
    <name type="scientific">Mycoavidus cysteinexigens</name>
    <dbReference type="NCBI Taxonomy" id="1553431"/>
    <lineage>
        <taxon>Bacteria</taxon>
        <taxon>Pseudomonadati</taxon>
        <taxon>Pseudomonadota</taxon>
        <taxon>Betaproteobacteria</taxon>
        <taxon>Burkholderiales</taxon>
        <taxon>Burkholderiaceae</taxon>
        <taxon>Mycoavidus</taxon>
    </lineage>
</organism>